<dbReference type="InterPro" id="IPR035671">
    <property type="entry name" value="DsbD_gamma"/>
</dbReference>
<feature type="domain" description="Thioredoxin" evidence="20">
    <location>
        <begin position="493"/>
        <end position="620"/>
    </location>
</feature>
<keyword evidence="15 18" id="KW-0676">Redox-active center</keyword>
<dbReference type="EMBL" id="PZKC01000007">
    <property type="protein sequence ID" value="PTD96209.1"/>
    <property type="molecule type" value="Genomic_DNA"/>
</dbReference>
<feature type="disulfide bond" description="Redox-active" evidence="18">
    <location>
        <begin position="130"/>
        <end position="136"/>
    </location>
</feature>
<evidence type="ECO:0000256" key="15">
    <source>
        <dbReference type="ARBA" id="ARBA00023284"/>
    </source>
</evidence>
<evidence type="ECO:0000256" key="12">
    <source>
        <dbReference type="ARBA" id="ARBA00023027"/>
    </source>
</evidence>
<dbReference type="PANTHER" id="PTHR32234">
    <property type="entry name" value="THIOL:DISULFIDE INTERCHANGE PROTEIN DSBD"/>
    <property type="match status" value="1"/>
</dbReference>
<evidence type="ECO:0000256" key="6">
    <source>
        <dbReference type="ARBA" id="ARBA00022692"/>
    </source>
</evidence>
<dbReference type="GO" id="GO:0045454">
    <property type="term" value="P:cell redox homeostasis"/>
    <property type="evidence" value="ECO:0007669"/>
    <property type="project" value="TreeGrafter"/>
</dbReference>
<dbReference type="OrthoDB" id="9811036at2"/>
<feature type="disulfide bond" description="Redox-active" evidence="18">
    <location>
        <begin position="535"/>
        <end position="538"/>
    </location>
</feature>
<evidence type="ECO:0000256" key="4">
    <source>
        <dbReference type="ARBA" id="ARBA00022475"/>
    </source>
</evidence>
<reference evidence="21 22" key="1">
    <citation type="submission" date="2018-03" db="EMBL/GenBank/DDBJ databases">
        <authorList>
            <person name="Keele B.F."/>
        </authorList>
    </citation>
    <scope>NUCLEOTIDE SEQUENCE [LARGE SCALE GENOMIC DNA]</scope>
    <source>
        <strain evidence="21 22">D20</strain>
    </source>
</reference>
<dbReference type="PROSITE" id="PS00194">
    <property type="entry name" value="THIOREDOXIN_1"/>
    <property type="match status" value="1"/>
</dbReference>
<keyword evidence="14 18" id="KW-1015">Disulfide bond</keyword>
<dbReference type="Gene3D" id="2.60.40.1250">
    <property type="entry name" value="Thiol:disulfide interchange protein DsbD, N-terminal domain"/>
    <property type="match status" value="1"/>
</dbReference>
<feature type="signal peptide" evidence="18">
    <location>
        <begin position="1"/>
        <end position="29"/>
    </location>
</feature>
<evidence type="ECO:0000256" key="7">
    <source>
        <dbReference type="ARBA" id="ARBA00022729"/>
    </source>
</evidence>
<dbReference type="InterPro" id="IPR028250">
    <property type="entry name" value="DsbDN"/>
</dbReference>
<evidence type="ECO:0000256" key="2">
    <source>
        <dbReference type="ARBA" id="ARBA00007241"/>
    </source>
</evidence>
<feature type="compositionally biased region" description="Low complexity" evidence="19">
    <location>
        <begin position="165"/>
        <end position="186"/>
    </location>
</feature>
<dbReference type="InterPro" id="IPR013766">
    <property type="entry name" value="Thioredoxin_domain"/>
</dbReference>
<feature type="transmembrane region" description="Helical" evidence="18">
    <location>
        <begin position="426"/>
        <end position="447"/>
    </location>
</feature>
<dbReference type="GO" id="GO:0047134">
    <property type="term" value="F:protein-disulfide reductase [NAD(P)H] activity"/>
    <property type="evidence" value="ECO:0007669"/>
    <property type="project" value="UniProtKB-UniRule"/>
</dbReference>
<dbReference type="HAMAP" id="MF_00399">
    <property type="entry name" value="DbsD"/>
    <property type="match status" value="1"/>
</dbReference>
<evidence type="ECO:0000256" key="19">
    <source>
        <dbReference type="SAM" id="MobiDB-lite"/>
    </source>
</evidence>
<dbReference type="EC" id="1.8.1.8" evidence="18"/>
<sequence length="627" mass="65383" precursor="true">MLRLPASLLARATAALFLALALLVPAVHAQTHPMDPERAFALSARALDPETVEVSFRIHKDYYLYGDKFGFAADLAEVSLGAALIPPGTVKDDDFFGTVETHRGDVRILLPVSAPDDARRFTLTVNSQGCWDGGICYPPATQAVAIDLDAPPDSGRGSLLERLRGGAPAATTAPPRPAESSPGAPAAAAAADESGRIAGLLAGASVPLILASFFGFGLLLAFTPCTFPMIPILSGIIVGHGHHISRMRALLLSLAYVLGMAVTYALAGVAAGLSGTLLSAALQNAWVLGAFALVFVALALSMFGFYELQMPAALQSRLADSAAHRKGGSLGGVAVMGVLSALIVGPCVAAPLAGALLYIAQTGDAVLGGAALFVMALGMGAPLLVVGVAARSVLPKAGPWMEGVKKAFGVMLLAVALWLLDPVLPALATMLGWAALLLFSAIFLHALDPLPAHARGWQRFWKGFGVVLLLAGAAMLVGALAGSRDPLQPLAVLRAQAAAPATALQFERIDSLAELDARVAAAGRPVMLDFYADWCVSCKEMERYTFSDPAVAARMGRMLLLKADVTANSDDHKALLRRFGLFGPPGIIFFDAAGTQHEELRVVGFMRAAPFAEILDRALRQDPAIRG</sequence>
<evidence type="ECO:0000256" key="8">
    <source>
        <dbReference type="ARBA" id="ARBA00022748"/>
    </source>
</evidence>
<reference evidence="21 22" key="2">
    <citation type="submission" date="2018-04" db="EMBL/GenBank/DDBJ databases">
        <title>Thauera lacus sp. nov., isolated from an saline lake in Inner Mongolia, China.</title>
        <authorList>
            <person name="Liang Q.-Y."/>
        </authorList>
    </citation>
    <scope>NUCLEOTIDE SEQUENCE [LARGE SCALE GENOMIC DNA]</scope>
    <source>
        <strain evidence="21 22">D20</strain>
    </source>
</reference>
<evidence type="ECO:0000256" key="5">
    <source>
        <dbReference type="ARBA" id="ARBA00022519"/>
    </source>
</evidence>
<feature type="transmembrane region" description="Helical" evidence="18">
    <location>
        <begin position="403"/>
        <end position="420"/>
    </location>
</feature>
<keyword evidence="5 18" id="KW-0997">Cell inner membrane</keyword>
<keyword evidence="22" id="KW-1185">Reference proteome</keyword>
<feature type="transmembrane region" description="Helical" evidence="18">
    <location>
        <begin position="213"/>
        <end position="238"/>
    </location>
</feature>
<keyword evidence="8 18" id="KW-0201">Cytochrome c-type biogenesis</keyword>
<dbReference type="GO" id="GO:0017004">
    <property type="term" value="P:cytochrome complex assembly"/>
    <property type="evidence" value="ECO:0007669"/>
    <property type="project" value="UniProtKB-UniRule"/>
</dbReference>
<keyword evidence="9 18" id="KW-0249">Electron transport</keyword>
<dbReference type="RefSeq" id="WP_107493530.1">
    <property type="nucleotide sequence ID" value="NZ_PZKC01000007.1"/>
</dbReference>
<evidence type="ECO:0000256" key="16">
    <source>
        <dbReference type="ARBA" id="ARBA00047388"/>
    </source>
</evidence>
<dbReference type="GO" id="GO:0005886">
    <property type="term" value="C:plasma membrane"/>
    <property type="evidence" value="ECO:0007669"/>
    <property type="project" value="UniProtKB-SubCell"/>
</dbReference>
<protein>
    <recommendedName>
        <fullName evidence="18">Thiol:disulfide interchange protein DsbD</fullName>
        <ecNumber evidence="18">1.8.1.8</ecNumber>
    </recommendedName>
    <alternativeName>
        <fullName evidence="18">Protein-disulfide reductase</fullName>
        <shortName evidence="18">Disulfide reductase</shortName>
    </alternativeName>
</protein>
<keyword evidence="13 18" id="KW-0472">Membrane</keyword>
<gene>
    <name evidence="18" type="primary">dsbD</name>
    <name evidence="21" type="ORF">C8261_09785</name>
</gene>
<evidence type="ECO:0000256" key="9">
    <source>
        <dbReference type="ARBA" id="ARBA00022982"/>
    </source>
</evidence>
<evidence type="ECO:0000256" key="13">
    <source>
        <dbReference type="ARBA" id="ARBA00023136"/>
    </source>
</evidence>
<accession>A0A2T4IEK8</accession>
<dbReference type="InterPro" id="IPR003834">
    <property type="entry name" value="Cyt_c_assmbl_TM_dom"/>
</dbReference>
<evidence type="ECO:0000313" key="22">
    <source>
        <dbReference type="Proteomes" id="UP000241193"/>
    </source>
</evidence>
<keyword evidence="12 18" id="KW-0520">NAD</keyword>
<dbReference type="InterPro" id="IPR022910">
    <property type="entry name" value="Thiol_diS_interchange_DbsD"/>
</dbReference>
<dbReference type="PANTHER" id="PTHR32234:SF0">
    <property type="entry name" value="THIOL:DISULFIDE INTERCHANGE PROTEIN DSBD"/>
    <property type="match status" value="1"/>
</dbReference>
<evidence type="ECO:0000259" key="20">
    <source>
        <dbReference type="PROSITE" id="PS51352"/>
    </source>
</evidence>
<feature type="transmembrane region" description="Helical" evidence="18">
    <location>
        <begin position="285"/>
        <end position="306"/>
    </location>
</feature>
<feature type="transmembrane region" description="Helical" evidence="18">
    <location>
        <begin position="250"/>
        <end position="273"/>
    </location>
</feature>
<dbReference type="NCBIfam" id="NF001419">
    <property type="entry name" value="PRK00293.1"/>
    <property type="match status" value="1"/>
</dbReference>
<keyword evidence="3 18" id="KW-0813">Transport</keyword>
<evidence type="ECO:0000313" key="21">
    <source>
        <dbReference type="EMBL" id="PTD96209.1"/>
    </source>
</evidence>
<keyword evidence="7 18" id="KW-0732">Signal</keyword>
<dbReference type="Gene3D" id="3.40.30.10">
    <property type="entry name" value="Glutaredoxin"/>
    <property type="match status" value="1"/>
</dbReference>
<comment type="function">
    <text evidence="18">Required to facilitate the formation of correct disulfide bonds in some periplasmic proteins and for the assembly of the periplasmic c-type cytochromes. Acts by transferring electrons from cytoplasmic thioredoxin to the periplasm. This transfer involves a cascade of disulfide bond formation and reduction steps.</text>
</comment>
<dbReference type="Proteomes" id="UP000241193">
    <property type="component" value="Unassembled WGS sequence"/>
</dbReference>
<evidence type="ECO:0000256" key="1">
    <source>
        <dbReference type="ARBA" id="ARBA00004429"/>
    </source>
</evidence>
<dbReference type="AlphaFoldDB" id="A0A2T4IEK8"/>
<proteinExistence type="inferred from homology"/>
<dbReference type="InterPro" id="IPR017937">
    <property type="entry name" value="Thioredoxin_CS"/>
</dbReference>
<keyword evidence="10 18" id="KW-1133">Transmembrane helix</keyword>
<dbReference type="GO" id="GO:0009055">
    <property type="term" value="F:electron transfer activity"/>
    <property type="evidence" value="ECO:0007669"/>
    <property type="project" value="UniProtKB-UniRule"/>
</dbReference>
<feature type="region of interest" description="Disordered" evidence="19">
    <location>
        <begin position="164"/>
        <end position="186"/>
    </location>
</feature>
<evidence type="ECO:0000256" key="11">
    <source>
        <dbReference type="ARBA" id="ARBA00023002"/>
    </source>
</evidence>
<feature type="transmembrane region" description="Helical" evidence="18">
    <location>
        <begin position="366"/>
        <end position="391"/>
    </location>
</feature>
<comment type="catalytic activity">
    <reaction evidence="17 18">
        <text>[protein]-dithiol + NADP(+) = [protein]-disulfide + NADPH + H(+)</text>
        <dbReference type="Rhea" id="RHEA:18753"/>
        <dbReference type="Rhea" id="RHEA-COMP:10593"/>
        <dbReference type="Rhea" id="RHEA-COMP:10594"/>
        <dbReference type="ChEBI" id="CHEBI:15378"/>
        <dbReference type="ChEBI" id="CHEBI:29950"/>
        <dbReference type="ChEBI" id="CHEBI:50058"/>
        <dbReference type="ChEBI" id="CHEBI:57783"/>
        <dbReference type="ChEBI" id="CHEBI:58349"/>
        <dbReference type="EC" id="1.8.1.8"/>
    </reaction>
</comment>
<evidence type="ECO:0000256" key="14">
    <source>
        <dbReference type="ARBA" id="ARBA00023157"/>
    </source>
</evidence>
<evidence type="ECO:0000256" key="17">
    <source>
        <dbReference type="ARBA" id="ARBA00047804"/>
    </source>
</evidence>
<organism evidence="21 22">
    <name type="scientific">Pseudothauera lacus</name>
    <dbReference type="NCBI Taxonomy" id="2136175"/>
    <lineage>
        <taxon>Bacteria</taxon>
        <taxon>Pseudomonadati</taxon>
        <taxon>Pseudomonadota</taxon>
        <taxon>Betaproteobacteria</taxon>
        <taxon>Rhodocyclales</taxon>
        <taxon>Zoogloeaceae</taxon>
        <taxon>Pseudothauera</taxon>
    </lineage>
</organism>
<dbReference type="InterPro" id="IPR036929">
    <property type="entry name" value="DsbDN_sf"/>
</dbReference>
<comment type="catalytic activity">
    <reaction evidence="16 18">
        <text>[protein]-dithiol + NAD(+) = [protein]-disulfide + NADH + H(+)</text>
        <dbReference type="Rhea" id="RHEA:18749"/>
        <dbReference type="Rhea" id="RHEA-COMP:10593"/>
        <dbReference type="Rhea" id="RHEA-COMP:10594"/>
        <dbReference type="ChEBI" id="CHEBI:15378"/>
        <dbReference type="ChEBI" id="CHEBI:29950"/>
        <dbReference type="ChEBI" id="CHEBI:50058"/>
        <dbReference type="ChEBI" id="CHEBI:57540"/>
        <dbReference type="ChEBI" id="CHEBI:57945"/>
        <dbReference type="EC" id="1.8.1.8"/>
    </reaction>
</comment>
<feature type="transmembrane region" description="Helical" evidence="18">
    <location>
        <begin position="459"/>
        <end position="481"/>
    </location>
</feature>
<dbReference type="Pfam" id="PF13899">
    <property type="entry name" value="Thioredoxin_7"/>
    <property type="match status" value="1"/>
</dbReference>
<keyword evidence="4 18" id="KW-1003">Cell membrane</keyword>
<evidence type="ECO:0000256" key="3">
    <source>
        <dbReference type="ARBA" id="ARBA00022448"/>
    </source>
</evidence>
<comment type="subcellular location">
    <subcellularLocation>
        <location evidence="1 18">Cell inner membrane</location>
        <topology evidence="1 18">Multi-pass membrane protein</topology>
    </subcellularLocation>
</comment>
<dbReference type="PROSITE" id="PS51352">
    <property type="entry name" value="THIOREDOXIN_2"/>
    <property type="match status" value="1"/>
</dbReference>
<dbReference type="InterPro" id="IPR036249">
    <property type="entry name" value="Thioredoxin-like_sf"/>
</dbReference>
<feature type="disulfide bond" description="Redox-active" evidence="18">
    <location>
        <begin position="225"/>
        <end position="347"/>
    </location>
</feature>
<comment type="caution">
    <text evidence="21">The sequence shown here is derived from an EMBL/GenBank/DDBJ whole genome shotgun (WGS) entry which is preliminary data.</text>
</comment>
<dbReference type="Pfam" id="PF02683">
    <property type="entry name" value="DsbD_TM"/>
    <property type="match status" value="1"/>
</dbReference>
<name>A0A2T4IEK8_9RHOO</name>
<comment type="similarity">
    <text evidence="2 18">Belongs to the thioredoxin family. DsbD subfamily.</text>
</comment>
<feature type="transmembrane region" description="Helical" evidence="18">
    <location>
        <begin position="327"/>
        <end position="360"/>
    </location>
</feature>
<evidence type="ECO:0000256" key="18">
    <source>
        <dbReference type="HAMAP-Rule" id="MF_00399"/>
    </source>
</evidence>
<dbReference type="SUPFAM" id="SSF52833">
    <property type="entry name" value="Thioredoxin-like"/>
    <property type="match status" value="1"/>
</dbReference>
<keyword evidence="11 18" id="KW-0560">Oxidoreductase</keyword>
<dbReference type="Pfam" id="PF11412">
    <property type="entry name" value="DsbD_N"/>
    <property type="match status" value="1"/>
</dbReference>
<evidence type="ECO:0000256" key="10">
    <source>
        <dbReference type="ARBA" id="ARBA00022989"/>
    </source>
</evidence>
<keyword evidence="6 18" id="KW-0812">Transmembrane</keyword>
<feature type="chain" id="PRO_5015792505" description="Thiol:disulfide interchange protein DsbD" evidence="18">
    <location>
        <begin position="30"/>
        <end position="627"/>
    </location>
</feature>
<dbReference type="CDD" id="cd02953">
    <property type="entry name" value="DsbDgamma"/>
    <property type="match status" value="1"/>
</dbReference>
<dbReference type="SUPFAM" id="SSF74863">
    <property type="entry name" value="Thiol:disulfide interchange protein DsbD, N-terminal domain (DsbD-alpha)"/>
    <property type="match status" value="1"/>
</dbReference>